<name>A0A366EJ10_9HYPH</name>
<protein>
    <submittedName>
        <fullName evidence="2">Uncharacterized protein</fullName>
    </submittedName>
</protein>
<evidence type="ECO:0000313" key="2">
    <source>
        <dbReference type="EMBL" id="RBP02324.1"/>
    </source>
</evidence>
<evidence type="ECO:0000313" key="3">
    <source>
        <dbReference type="Proteomes" id="UP000253529"/>
    </source>
</evidence>
<feature type="compositionally biased region" description="Low complexity" evidence="1">
    <location>
        <begin position="426"/>
        <end position="443"/>
    </location>
</feature>
<feature type="region of interest" description="Disordered" evidence="1">
    <location>
        <begin position="376"/>
        <end position="613"/>
    </location>
</feature>
<feature type="compositionally biased region" description="Low complexity" evidence="1">
    <location>
        <begin position="465"/>
        <end position="482"/>
    </location>
</feature>
<proteinExistence type="predicted"/>
<comment type="caution">
    <text evidence="2">The sequence shown here is derived from an EMBL/GenBank/DDBJ whole genome shotgun (WGS) entry which is preliminary data.</text>
</comment>
<accession>A0A366EJ10</accession>
<feature type="compositionally biased region" description="Acidic residues" evidence="1">
    <location>
        <begin position="411"/>
        <end position="425"/>
    </location>
</feature>
<keyword evidence="3" id="KW-1185">Reference proteome</keyword>
<feature type="compositionally biased region" description="Basic and acidic residues" evidence="1">
    <location>
        <begin position="550"/>
        <end position="606"/>
    </location>
</feature>
<dbReference type="Proteomes" id="UP000253529">
    <property type="component" value="Unassembled WGS sequence"/>
</dbReference>
<evidence type="ECO:0000256" key="1">
    <source>
        <dbReference type="SAM" id="MobiDB-lite"/>
    </source>
</evidence>
<dbReference type="EMBL" id="QNRK01000053">
    <property type="protein sequence ID" value="RBP02324.1"/>
    <property type="molecule type" value="Genomic_DNA"/>
</dbReference>
<feature type="compositionally biased region" description="Basic residues" evidence="1">
    <location>
        <begin position="506"/>
        <end position="517"/>
    </location>
</feature>
<gene>
    <name evidence="2" type="ORF">DFR50_15324</name>
</gene>
<feature type="compositionally biased region" description="Low complexity" evidence="1">
    <location>
        <begin position="376"/>
        <end position="392"/>
    </location>
</feature>
<sequence length="631" mass="65932">MSVEERASPEHTLSAWDFSSLHGFQFVGAKDGPVEGEASDDEQRRTALAIELDARAARFHQAVDSSIVLASDGAIRWLGDPIARLAAGDDLLAPRTILLADPAMSVDAQAIVAARLDLWLAATVQRLLGPLFSLRSMQEGSGPLQDLAARIANALGVLEREPVRGMVRGLDQPSRAVLRKHGVRFGSYYLYVPSTLRPAARALALQLWCLAKGGEDFNAAAQGLIPMASSGRTSAPPDARVSGEAYRVGGFRSCGDRVVRVDIVERLADMIRAGSVLRVVGSDAGPAAFQVTSQMTSLTGCSGESFASILKALGFESLDVPRSGIVWPAAAAPAAAVEAAAAAEPSSAPEVASDGADPAETGLAPTDEAITGLADEAGSATDGGDAASAEDPPAAPPDLRSAAEDSSTAEPGDEAAPDPAEDSGDAPETAADASAAEDVPTTDPGHDDDIPPPADGPADDPPEPANLASEPAAEAATNAVAEPAPPATGDDTVTIWRFVRLPTPGHQRRPRSFRRKSPAPGERPAGERRFQPQPPDSTAPPPEAAPAADRSAEAANPREKRPARFEKPFHGKRRPWEAEKTQRPAQDKREGRSGPEGRPGGDRKAAIDPMSPFAKLMELRSILEAESKKRK</sequence>
<feature type="region of interest" description="Disordered" evidence="1">
    <location>
        <begin position="345"/>
        <end position="364"/>
    </location>
</feature>
<feature type="compositionally biased region" description="Pro residues" evidence="1">
    <location>
        <begin position="532"/>
        <end position="544"/>
    </location>
</feature>
<dbReference type="RefSeq" id="WP_147262966.1">
    <property type="nucleotide sequence ID" value="NZ_QNRK01000053.1"/>
</dbReference>
<dbReference type="OrthoDB" id="9807155at2"/>
<dbReference type="AlphaFoldDB" id="A0A366EJ10"/>
<reference evidence="2 3" key="1">
    <citation type="submission" date="2018-06" db="EMBL/GenBank/DDBJ databases">
        <title>Genomic Encyclopedia of Type Strains, Phase IV (KMG-IV): sequencing the most valuable type-strain genomes for metagenomic binning, comparative biology and taxonomic classification.</title>
        <authorList>
            <person name="Goeker M."/>
        </authorList>
    </citation>
    <scope>NUCLEOTIDE SEQUENCE [LARGE SCALE GENOMIC DNA]</scope>
    <source>
        <strain evidence="2 3">DSM 24875</strain>
    </source>
</reference>
<organism evidence="2 3">
    <name type="scientific">Roseiarcus fermentans</name>
    <dbReference type="NCBI Taxonomy" id="1473586"/>
    <lineage>
        <taxon>Bacteria</taxon>
        <taxon>Pseudomonadati</taxon>
        <taxon>Pseudomonadota</taxon>
        <taxon>Alphaproteobacteria</taxon>
        <taxon>Hyphomicrobiales</taxon>
        <taxon>Roseiarcaceae</taxon>
        <taxon>Roseiarcus</taxon>
    </lineage>
</organism>